<dbReference type="CDD" id="cd00077">
    <property type="entry name" value="HDc"/>
    <property type="match status" value="2"/>
</dbReference>
<evidence type="ECO:0000259" key="2">
    <source>
        <dbReference type="PROSITE" id="PS51832"/>
    </source>
</evidence>
<dbReference type="PANTHER" id="PTHR43155:SF1">
    <property type="entry name" value="3'3'-CGAMP-SPECIFIC PHOSPHODIESTERASE 1"/>
    <property type="match status" value="1"/>
</dbReference>
<evidence type="ECO:0000313" key="4">
    <source>
        <dbReference type="Proteomes" id="UP000198324"/>
    </source>
</evidence>
<dbReference type="PROSITE" id="PS51831">
    <property type="entry name" value="HD"/>
    <property type="match status" value="1"/>
</dbReference>
<dbReference type="SMART" id="SM00471">
    <property type="entry name" value="HDc"/>
    <property type="match status" value="2"/>
</dbReference>
<organism evidence="3 4">
    <name type="scientific">Humidesulfovibrio mexicanus</name>
    <dbReference type="NCBI Taxonomy" id="147047"/>
    <lineage>
        <taxon>Bacteria</taxon>
        <taxon>Pseudomonadati</taxon>
        <taxon>Thermodesulfobacteriota</taxon>
        <taxon>Desulfovibrionia</taxon>
        <taxon>Desulfovibrionales</taxon>
        <taxon>Desulfovibrionaceae</taxon>
        <taxon>Humidesulfovibrio</taxon>
    </lineage>
</organism>
<dbReference type="Pfam" id="PF13487">
    <property type="entry name" value="HD_5"/>
    <property type="match status" value="1"/>
</dbReference>
<dbReference type="InterPro" id="IPR003607">
    <property type="entry name" value="HD/PDEase_dom"/>
</dbReference>
<dbReference type="Pfam" id="PF01966">
    <property type="entry name" value="HD"/>
    <property type="match status" value="1"/>
</dbReference>
<dbReference type="AlphaFoldDB" id="A0A239ALC7"/>
<gene>
    <name evidence="3" type="ORF">SAMN04488503_2054</name>
</gene>
<dbReference type="PROSITE" id="PS51832">
    <property type="entry name" value="HD_GYP"/>
    <property type="match status" value="1"/>
</dbReference>
<dbReference type="Proteomes" id="UP000198324">
    <property type="component" value="Unassembled WGS sequence"/>
</dbReference>
<protein>
    <submittedName>
        <fullName evidence="3">HD domain-containing protein</fullName>
    </submittedName>
</protein>
<accession>A0A239ALC7</accession>
<dbReference type="OrthoDB" id="9769359at2"/>
<evidence type="ECO:0000259" key="1">
    <source>
        <dbReference type="PROSITE" id="PS51831"/>
    </source>
</evidence>
<dbReference type="InterPro" id="IPR037522">
    <property type="entry name" value="HD_GYP_dom"/>
</dbReference>
<reference evidence="3 4" key="1">
    <citation type="submission" date="2017-06" db="EMBL/GenBank/DDBJ databases">
        <authorList>
            <person name="Kim H.J."/>
            <person name="Triplett B.A."/>
        </authorList>
    </citation>
    <scope>NUCLEOTIDE SEQUENCE [LARGE SCALE GENOMIC DNA]</scope>
    <source>
        <strain evidence="3 4">DSM 13116</strain>
    </source>
</reference>
<feature type="domain" description="HD-GYP" evidence="2">
    <location>
        <begin position="204"/>
        <end position="399"/>
    </location>
</feature>
<keyword evidence="4" id="KW-1185">Reference proteome</keyword>
<name>A0A239ALC7_9BACT</name>
<feature type="domain" description="HD" evidence="1">
    <location>
        <begin position="23"/>
        <end position="137"/>
    </location>
</feature>
<dbReference type="SUPFAM" id="SSF109604">
    <property type="entry name" value="HD-domain/PDEase-like"/>
    <property type="match status" value="2"/>
</dbReference>
<dbReference type="EMBL" id="FZOC01000004">
    <property type="protein sequence ID" value="SNR96132.1"/>
    <property type="molecule type" value="Genomic_DNA"/>
</dbReference>
<proteinExistence type="predicted"/>
<dbReference type="Gene3D" id="1.10.3210.10">
    <property type="entry name" value="Hypothetical protein af1432"/>
    <property type="match status" value="2"/>
</dbReference>
<dbReference type="PANTHER" id="PTHR43155">
    <property type="entry name" value="CYCLIC DI-GMP PHOSPHODIESTERASE PA4108-RELATED"/>
    <property type="match status" value="1"/>
</dbReference>
<dbReference type="RefSeq" id="WP_089274286.1">
    <property type="nucleotide sequence ID" value="NZ_FZOC01000004.1"/>
</dbReference>
<dbReference type="InterPro" id="IPR006674">
    <property type="entry name" value="HD_domain"/>
</dbReference>
<evidence type="ECO:0000313" key="3">
    <source>
        <dbReference type="EMBL" id="SNR96132.1"/>
    </source>
</evidence>
<sequence>MNLRLFDFLSGLSGALDLMSSEVVGHHKRVAYIAARLGKTLALPRQERALLFMAAILHDVGGFTLQSRLAALSFEADGARHAELGYRLLRANPLLKEAAVIVRHHHTPRSRQAELDEPPRALELSCLLNLADRVDVLTLRSHSFDPAWVMAQIAPRAPQQFAPADVDALAVLAADPDFWAPLAGPDPVATLEEEPLLLEERHVSQAQLEQASTAFSQIIDFRSRFTATHSRGVAETAVCLAEKAGMADGQLAAMRLAGNLHDLGKLAVPSEIIDKPGPLDDQERAVMDRHPELAQGILSRVDGLETVAAWASQHHERLDGRGYPRGLVGTELSLGSRIMSLADVFTALREDRPYRRGLENGETLNILDDMAAQGALDGHVLALARANLDELDVRRCAAQNAAAREFREFYSGVPVA</sequence>